<dbReference type="Pfam" id="PF05140">
    <property type="entry name" value="ResB"/>
    <property type="match status" value="1"/>
</dbReference>
<evidence type="ECO:0000256" key="2">
    <source>
        <dbReference type="ARBA" id="ARBA00022692"/>
    </source>
</evidence>
<feature type="transmembrane region" description="Helical" evidence="6">
    <location>
        <begin position="57"/>
        <end position="76"/>
    </location>
</feature>
<dbReference type="Proteomes" id="UP000776650">
    <property type="component" value="Unassembled WGS sequence"/>
</dbReference>
<comment type="subcellular location">
    <subcellularLocation>
        <location evidence="1">Membrane</location>
        <topology evidence="1">Multi-pass membrane protein</topology>
    </subcellularLocation>
</comment>
<sequence>MRTALILLMMLAIAAIPGALLPQRNLSQQNVDQYLSERPTLGKVFDAVQLFDVFSSWWFTAIYALLFISLIGCLTPRSFELLRQLKTQPPAAPSRFTRLPHNANVTTDLAPDEVEKVIRGNLKGWRVRYSDGDGRVKGAKEFSAERGYLREIGNIVFHFGMLALLIAMALGKFFYYEGMVIQIPGRDAPAFCNTTPAAFDSFRAGLRVDGTELSPFCVRVDNFEADYLPNGQANMFSADIRHNDEVEASDPSTWDTHHLKVNDPLRINGDRVYLQGHGYAPTFTVTWPNGETRTDTYQWAPTDQMTFLSSGVMRFDPPAGMYPNFDDRVENGIAIQGLFAPTAAFQGELLSSSFPAMNDPAVAVDVYVGDTGLETGRMPGVFSLDQSLIEEGALNREARVNLAPGESTTLPNGVEVRFDGAKEFANLQVSHDPAQIYVGISAVVMMAGLILSISVRRRRFWARITTDDDGRTVLTLGGLARTDRAGWGKEFDRMRQSILDSLGKTTKEGA</sequence>
<feature type="transmembrane region" description="Helical" evidence="6">
    <location>
        <begin position="436"/>
        <end position="455"/>
    </location>
</feature>
<dbReference type="EMBL" id="DYXM01000252">
    <property type="protein sequence ID" value="HJE91949.1"/>
    <property type="molecule type" value="Genomic_DNA"/>
</dbReference>
<feature type="transmembrane region" description="Helical" evidence="6">
    <location>
        <begin position="155"/>
        <end position="176"/>
    </location>
</feature>
<dbReference type="InterPro" id="IPR023494">
    <property type="entry name" value="Cyt_c_bgen_Ccs1/CcsB/ResB"/>
</dbReference>
<reference evidence="8" key="2">
    <citation type="submission" date="2021-09" db="EMBL/GenBank/DDBJ databases">
        <authorList>
            <person name="Gilroy R."/>
        </authorList>
    </citation>
    <scope>NUCLEOTIDE SEQUENCE</scope>
    <source>
        <strain evidence="8">ChiGjej1B1-18357</strain>
    </source>
</reference>
<dbReference type="PANTHER" id="PTHR31566">
    <property type="entry name" value="CYTOCHROME C BIOGENESIS PROTEIN CCS1, CHLOROPLASTIC"/>
    <property type="match status" value="1"/>
</dbReference>
<organism evidence="8 9">
    <name type="scientific">Dietzia timorensis</name>
    <dbReference type="NCBI Taxonomy" id="499555"/>
    <lineage>
        <taxon>Bacteria</taxon>
        <taxon>Bacillati</taxon>
        <taxon>Actinomycetota</taxon>
        <taxon>Actinomycetes</taxon>
        <taxon>Mycobacteriales</taxon>
        <taxon>Dietziaceae</taxon>
        <taxon>Dietzia</taxon>
    </lineage>
</organism>
<evidence type="ECO:0000313" key="9">
    <source>
        <dbReference type="Proteomes" id="UP000776650"/>
    </source>
</evidence>
<protein>
    <submittedName>
        <fullName evidence="8">Cytochrome c biogenesis protein ResB</fullName>
    </submittedName>
</protein>
<dbReference type="GO" id="GO:0016020">
    <property type="term" value="C:membrane"/>
    <property type="evidence" value="ECO:0007669"/>
    <property type="project" value="UniProtKB-SubCell"/>
</dbReference>
<comment type="caution">
    <text evidence="8">The sequence shown here is derived from an EMBL/GenBank/DDBJ whole genome shotgun (WGS) entry which is preliminary data.</text>
</comment>
<reference evidence="8" key="1">
    <citation type="journal article" date="2021" name="PeerJ">
        <title>Extensive microbial diversity within the chicken gut microbiome revealed by metagenomics and culture.</title>
        <authorList>
            <person name="Gilroy R."/>
            <person name="Ravi A."/>
            <person name="Getino M."/>
            <person name="Pursley I."/>
            <person name="Horton D.L."/>
            <person name="Alikhan N.F."/>
            <person name="Baker D."/>
            <person name="Gharbi K."/>
            <person name="Hall N."/>
            <person name="Watson M."/>
            <person name="Adriaenssens E.M."/>
            <person name="Foster-Nyarko E."/>
            <person name="Jarju S."/>
            <person name="Secka A."/>
            <person name="Antonio M."/>
            <person name="Oren A."/>
            <person name="Chaudhuri R.R."/>
            <person name="La Ragione R."/>
            <person name="Hildebrand F."/>
            <person name="Pallen M.J."/>
        </authorList>
    </citation>
    <scope>NUCLEOTIDE SEQUENCE</scope>
    <source>
        <strain evidence="8">ChiGjej1B1-18357</strain>
    </source>
</reference>
<keyword evidence="3" id="KW-0201">Cytochrome c-type biogenesis</keyword>
<dbReference type="InterPro" id="IPR007816">
    <property type="entry name" value="ResB-like_domain"/>
</dbReference>
<evidence type="ECO:0000313" key="8">
    <source>
        <dbReference type="EMBL" id="HJE91949.1"/>
    </source>
</evidence>
<accession>A0A921F875</accession>
<evidence type="ECO:0000256" key="1">
    <source>
        <dbReference type="ARBA" id="ARBA00004141"/>
    </source>
</evidence>
<dbReference type="RefSeq" id="WP_303915161.1">
    <property type="nucleotide sequence ID" value="NZ_DYXM01000252.1"/>
</dbReference>
<evidence type="ECO:0000256" key="4">
    <source>
        <dbReference type="ARBA" id="ARBA00022989"/>
    </source>
</evidence>
<evidence type="ECO:0000256" key="6">
    <source>
        <dbReference type="SAM" id="Phobius"/>
    </source>
</evidence>
<evidence type="ECO:0000256" key="5">
    <source>
        <dbReference type="ARBA" id="ARBA00023136"/>
    </source>
</evidence>
<name>A0A921F875_9ACTN</name>
<keyword evidence="4 6" id="KW-1133">Transmembrane helix</keyword>
<evidence type="ECO:0000259" key="7">
    <source>
        <dbReference type="Pfam" id="PF05140"/>
    </source>
</evidence>
<proteinExistence type="predicted"/>
<dbReference type="GO" id="GO:0017004">
    <property type="term" value="P:cytochrome complex assembly"/>
    <property type="evidence" value="ECO:0007669"/>
    <property type="project" value="UniProtKB-KW"/>
</dbReference>
<keyword evidence="5 6" id="KW-0472">Membrane</keyword>
<gene>
    <name evidence="8" type="ORF">K8V11_13170</name>
</gene>
<dbReference type="AlphaFoldDB" id="A0A921F875"/>
<evidence type="ECO:0000256" key="3">
    <source>
        <dbReference type="ARBA" id="ARBA00022748"/>
    </source>
</evidence>
<feature type="domain" description="ResB-like" evidence="7">
    <location>
        <begin position="1"/>
        <end position="492"/>
    </location>
</feature>
<dbReference type="PANTHER" id="PTHR31566:SF0">
    <property type="entry name" value="CYTOCHROME C BIOGENESIS PROTEIN CCS1, CHLOROPLASTIC"/>
    <property type="match status" value="1"/>
</dbReference>
<keyword evidence="2 6" id="KW-0812">Transmembrane</keyword>